<organism evidence="2 3">
    <name type="scientific">Amblyomma americanum</name>
    <name type="common">Lone star tick</name>
    <dbReference type="NCBI Taxonomy" id="6943"/>
    <lineage>
        <taxon>Eukaryota</taxon>
        <taxon>Metazoa</taxon>
        <taxon>Ecdysozoa</taxon>
        <taxon>Arthropoda</taxon>
        <taxon>Chelicerata</taxon>
        <taxon>Arachnida</taxon>
        <taxon>Acari</taxon>
        <taxon>Parasitiformes</taxon>
        <taxon>Ixodida</taxon>
        <taxon>Ixodoidea</taxon>
        <taxon>Ixodidae</taxon>
        <taxon>Amblyomminae</taxon>
        <taxon>Amblyomma</taxon>
    </lineage>
</organism>
<dbReference type="AlphaFoldDB" id="A0AAQ4FFH4"/>
<feature type="signal peptide" evidence="1">
    <location>
        <begin position="1"/>
        <end position="19"/>
    </location>
</feature>
<evidence type="ECO:0000256" key="1">
    <source>
        <dbReference type="SAM" id="SignalP"/>
    </source>
</evidence>
<reference evidence="2 3" key="1">
    <citation type="journal article" date="2023" name="Arcadia Sci">
        <title>De novo assembly of a long-read Amblyomma americanum tick genome.</title>
        <authorList>
            <person name="Chou S."/>
            <person name="Poskanzer K.E."/>
            <person name="Rollins M."/>
            <person name="Thuy-Boun P.S."/>
        </authorList>
    </citation>
    <scope>NUCLEOTIDE SEQUENCE [LARGE SCALE GENOMIC DNA]</scope>
    <source>
        <strain evidence="2">F_SG_1</strain>
        <tissue evidence="2">Salivary glands</tissue>
    </source>
</reference>
<name>A0AAQ4FFH4_AMBAM</name>
<protein>
    <recommendedName>
        <fullName evidence="4">Secreted protein</fullName>
    </recommendedName>
</protein>
<proteinExistence type="predicted"/>
<gene>
    <name evidence="2" type="ORF">V5799_007581</name>
</gene>
<comment type="caution">
    <text evidence="2">The sequence shown here is derived from an EMBL/GenBank/DDBJ whole genome shotgun (WGS) entry which is preliminary data.</text>
</comment>
<keyword evidence="3" id="KW-1185">Reference proteome</keyword>
<evidence type="ECO:0000313" key="2">
    <source>
        <dbReference type="EMBL" id="KAK8786057.1"/>
    </source>
</evidence>
<feature type="chain" id="PRO_5042889018" description="Secreted protein" evidence="1">
    <location>
        <begin position="20"/>
        <end position="83"/>
    </location>
</feature>
<evidence type="ECO:0008006" key="4">
    <source>
        <dbReference type="Google" id="ProtNLM"/>
    </source>
</evidence>
<accession>A0AAQ4FFH4</accession>
<sequence length="83" mass="9237">MYVAHLHIFLTTSVSAVSGINSRCACVHAVDPKIMKLLIKRSLKSLKNCCRNSSMFLATSFIEREYPLALLVKLKPVPTGWST</sequence>
<dbReference type="Proteomes" id="UP001321473">
    <property type="component" value="Unassembled WGS sequence"/>
</dbReference>
<keyword evidence="1" id="KW-0732">Signal</keyword>
<dbReference type="EMBL" id="JARKHS020003074">
    <property type="protein sequence ID" value="KAK8786057.1"/>
    <property type="molecule type" value="Genomic_DNA"/>
</dbReference>
<evidence type="ECO:0000313" key="3">
    <source>
        <dbReference type="Proteomes" id="UP001321473"/>
    </source>
</evidence>